<protein>
    <recommendedName>
        <fullName evidence="3">Transcription factor domain-containing protein</fullName>
    </recommendedName>
</protein>
<dbReference type="InterPro" id="IPR053178">
    <property type="entry name" value="Osmoadaptation_assoc"/>
</dbReference>
<accession>A0A6G1H8Q2</accession>
<evidence type="ECO:0000313" key="2">
    <source>
        <dbReference type="Proteomes" id="UP000800041"/>
    </source>
</evidence>
<keyword evidence="2" id="KW-1185">Reference proteome</keyword>
<dbReference type="PANTHER" id="PTHR38111">
    <property type="entry name" value="ZN(2)-C6 FUNGAL-TYPE DOMAIN-CONTAINING PROTEIN-RELATED"/>
    <property type="match status" value="1"/>
</dbReference>
<dbReference type="PANTHER" id="PTHR38111:SF2">
    <property type="entry name" value="FINGER DOMAIN PROTEIN, PUTATIVE (AFU_ORTHOLOGUE AFUA_1G01560)-RELATED"/>
    <property type="match status" value="1"/>
</dbReference>
<dbReference type="AlphaFoldDB" id="A0A6G1H8Q2"/>
<evidence type="ECO:0008006" key="3">
    <source>
        <dbReference type="Google" id="ProtNLM"/>
    </source>
</evidence>
<dbReference type="OrthoDB" id="4491390at2759"/>
<proteinExistence type="predicted"/>
<reference evidence="1" key="1">
    <citation type="journal article" date="2020" name="Stud. Mycol.">
        <title>101 Dothideomycetes genomes: a test case for predicting lifestyles and emergence of pathogens.</title>
        <authorList>
            <person name="Haridas S."/>
            <person name="Albert R."/>
            <person name="Binder M."/>
            <person name="Bloem J."/>
            <person name="Labutti K."/>
            <person name="Salamov A."/>
            <person name="Andreopoulos B."/>
            <person name="Baker S."/>
            <person name="Barry K."/>
            <person name="Bills G."/>
            <person name="Bluhm B."/>
            <person name="Cannon C."/>
            <person name="Castanera R."/>
            <person name="Culley D."/>
            <person name="Daum C."/>
            <person name="Ezra D."/>
            <person name="Gonzalez J."/>
            <person name="Henrissat B."/>
            <person name="Kuo A."/>
            <person name="Liang C."/>
            <person name="Lipzen A."/>
            <person name="Lutzoni F."/>
            <person name="Magnuson J."/>
            <person name="Mondo S."/>
            <person name="Nolan M."/>
            <person name="Ohm R."/>
            <person name="Pangilinan J."/>
            <person name="Park H.-J."/>
            <person name="Ramirez L."/>
            <person name="Alfaro M."/>
            <person name="Sun H."/>
            <person name="Tritt A."/>
            <person name="Yoshinaga Y."/>
            <person name="Zwiers L.-H."/>
            <person name="Turgeon B."/>
            <person name="Goodwin S."/>
            <person name="Spatafora J."/>
            <person name="Crous P."/>
            <person name="Grigoriev I."/>
        </authorList>
    </citation>
    <scope>NUCLEOTIDE SEQUENCE</scope>
    <source>
        <strain evidence="1">CBS 113979</strain>
    </source>
</reference>
<organism evidence="1 2">
    <name type="scientific">Aulographum hederae CBS 113979</name>
    <dbReference type="NCBI Taxonomy" id="1176131"/>
    <lineage>
        <taxon>Eukaryota</taxon>
        <taxon>Fungi</taxon>
        <taxon>Dikarya</taxon>
        <taxon>Ascomycota</taxon>
        <taxon>Pezizomycotina</taxon>
        <taxon>Dothideomycetes</taxon>
        <taxon>Pleosporomycetidae</taxon>
        <taxon>Aulographales</taxon>
        <taxon>Aulographaceae</taxon>
    </lineage>
</organism>
<sequence length="385" mass="43614">MEPPSGVACVAMKCLATAYFARMHGDIKTMAHATALYGEALPMLNDALRDTQRCFDHQTLSAAMALNLYETIAYTNALGWVEHAGGMSRLVELRGPHRHQEYPEHGLFLLSRQWIMLQATINRKRTFLETAEWQNIPWQKHPETKTHLFELQTITCAASGCFADWNAMMRSADQGINVDSIHQDLKFRLLSKTADLIKWRYNYEFSQAAEPIAFELPVNPLTNPTVDEENTPLFDSVLHFKNLKCAAAIALYNCTLLLFRWTASVLGDRDVVDTALNSMPSYQRPPCNGPLIVPHEGLQTEAIVRELCRTVDYHLLEAHSTLGVLSLAAPLRVCLLAMYLYHGPERQKRWLKSVLHRMADTSGFEICRRLCEVPVSKGKKEEECP</sequence>
<dbReference type="Proteomes" id="UP000800041">
    <property type="component" value="Unassembled WGS sequence"/>
</dbReference>
<dbReference type="EMBL" id="ML977145">
    <property type="protein sequence ID" value="KAF1989389.1"/>
    <property type="molecule type" value="Genomic_DNA"/>
</dbReference>
<name>A0A6G1H8Q2_9PEZI</name>
<evidence type="ECO:0000313" key="1">
    <source>
        <dbReference type="EMBL" id="KAF1989389.1"/>
    </source>
</evidence>
<gene>
    <name evidence="1" type="ORF">K402DRAFT_452117</name>
</gene>